<comment type="subcellular location">
    <subcellularLocation>
        <location evidence="6">Cytoplasm</location>
    </subcellularLocation>
</comment>
<keyword evidence="5 6" id="KW-0408">Iron</keyword>
<comment type="similarity">
    <text evidence="1 6">Belongs to the ferritin family. Prokaryotic subfamily.</text>
</comment>
<dbReference type="Gene3D" id="1.20.1260.10">
    <property type="match status" value="1"/>
</dbReference>
<evidence type="ECO:0000313" key="8">
    <source>
        <dbReference type="EMBL" id="CAL1329192.1"/>
    </source>
</evidence>
<feature type="domain" description="Ferritin-like diiron" evidence="7">
    <location>
        <begin position="1"/>
        <end position="145"/>
    </location>
</feature>
<reference evidence="8" key="1">
    <citation type="submission" date="2024-04" db="EMBL/GenBank/DDBJ databases">
        <authorList>
            <person name="Manzano-Marin A."/>
            <person name="Manzano-Marin A."/>
            <person name="Alejandro Manzano Marin A."/>
        </authorList>
    </citation>
    <scope>NUCLEOTIDE SEQUENCE [LARGE SCALE GENOMIC DNA]</scope>
    <source>
        <strain evidence="8">TABTEA</strain>
    </source>
</reference>
<keyword evidence="6" id="KW-0963">Cytoplasm</keyword>
<evidence type="ECO:0000259" key="7">
    <source>
        <dbReference type="PROSITE" id="PS50905"/>
    </source>
</evidence>
<name>A0ABM9NP05_9GAMM</name>
<dbReference type="Pfam" id="PF00210">
    <property type="entry name" value="Ferritin"/>
    <property type="match status" value="1"/>
</dbReference>
<protein>
    <recommendedName>
        <fullName evidence="6">Ferritin</fullName>
        <ecNumber evidence="6">1.16.3.2</ecNumber>
    </recommendedName>
</protein>
<accession>A0ABM9NP05</accession>
<keyword evidence="2 6" id="KW-0409">Iron storage</keyword>
<sequence length="165" mass="19629">MINNEIVKLLNNQLNLEFYSANLYLQMSAWCNYKTYEGFSVLLKKHSDEEIEHMKKLFDYICKSGNLAIINEIKAPPNNFKSIIDLFTQTYEHEKFITKNINNIIHSSITIQDYTTFSFLQWYIVEQHEEENLFKTILDKINLIDKYSNGLLILDNNIKKDYLKQ</sequence>
<dbReference type="InterPro" id="IPR012347">
    <property type="entry name" value="Ferritin-like"/>
</dbReference>
<dbReference type="InterPro" id="IPR009078">
    <property type="entry name" value="Ferritin-like_SF"/>
</dbReference>
<dbReference type="EC" id="1.16.3.2" evidence="6"/>
<evidence type="ECO:0000256" key="6">
    <source>
        <dbReference type="RuleBase" id="RU361145"/>
    </source>
</evidence>
<evidence type="ECO:0000256" key="3">
    <source>
        <dbReference type="ARBA" id="ARBA00022723"/>
    </source>
</evidence>
<keyword evidence="9" id="KW-1185">Reference proteome</keyword>
<dbReference type="InterPro" id="IPR001519">
    <property type="entry name" value="Ferritin"/>
</dbReference>
<dbReference type="GO" id="GO:0016491">
    <property type="term" value="F:oxidoreductase activity"/>
    <property type="evidence" value="ECO:0007669"/>
    <property type="project" value="UniProtKB-KW"/>
</dbReference>
<dbReference type="PANTHER" id="PTHR11431:SF127">
    <property type="entry name" value="BACTERIAL NON-HEME FERRITIN"/>
    <property type="match status" value="1"/>
</dbReference>
<dbReference type="InterPro" id="IPR008331">
    <property type="entry name" value="Ferritin_DPS_dom"/>
</dbReference>
<dbReference type="RefSeq" id="WP_341765236.1">
    <property type="nucleotide sequence ID" value="NZ_OZ034688.1"/>
</dbReference>
<dbReference type="SUPFAM" id="SSF47240">
    <property type="entry name" value="Ferritin-like"/>
    <property type="match status" value="1"/>
</dbReference>
<keyword evidence="3 6" id="KW-0479">Metal-binding</keyword>
<evidence type="ECO:0000256" key="5">
    <source>
        <dbReference type="ARBA" id="ARBA00023004"/>
    </source>
</evidence>
<dbReference type="PANTHER" id="PTHR11431">
    <property type="entry name" value="FERRITIN"/>
    <property type="match status" value="1"/>
</dbReference>
<comment type="function">
    <text evidence="6">Iron-storage protein.</text>
</comment>
<dbReference type="NCBIfam" id="NF007638">
    <property type="entry name" value="PRK10304.1"/>
    <property type="match status" value="1"/>
</dbReference>
<dbReference type="Proteomes" id="UP001497533">
    <property type="component" value="Chromosome"/>
</dbReference>
<dbReference type="InterPro" id="IPR041719">
    <property type="entry name" value="Ferritin_prok"/>
</dbReference>
<dbReference type="CDD" id="cd01055">
    <property type="entry name" value="Nonheme_Ferritin"/>
    <property type="match status" value="1"/>
</dbReference>
<dbReference type="InterPro" id="IPR009040">
    <property type="entry name" value="Ferritin-like_diiron"/>
</dbReference>
<evidence type="ECO:0000313" key="9">
    <source>
        <dbReference type="Proteomes" id="UP001497533"/>
    </source>
</evidence>
<comment type="catalytic activity">
    <reaction evidence="6">
        <text>4 Fe(2+) + O2 + 6 H2O = 4 iron(III) oxide-hydroxide + 12 H(+)</text>
        <dbReference type="Rhea" id="RHEA:11972"/>
        <dbReference type="ChEBI" id="CHEBI:15377"/>
        <dbReference type="ChEBI" id="CHEBI:15378"/>
        <dbReference type="ChEBI" id="CHEBI:15379"/>
        <dbReference type="ChEBI" id="CHEBI:29033"/>
        <dbReference type="ChEBI" id="CHEBI:78619"/>
        <dbReference type="EC" id="1.16.3.2"/>
    </reaction>
</comment>
<keyword evidence="4 8" id="KW-0560">Oxidoreductase</keyword>
<gene>
    <name evidence="8" type="primary">ftnA</name>
    <name evidence="8" type="ORF">PRHACTZTBTEA_268</name>
</gene>
<dbReference type="EMBL" id="OZ034688">
    <property type="protein sequence ID" value="CAL1329192.1"/>
    <property type="molecule type" value="Genomic_DNA"/>
</dbReference>
<proteinExistence type="inferred from homology"/>
<evidence type="ECO:0000256" key="2">
    <source>
        <dbReference type="ARBA" id="ARBA00022434"/>
    </source>
</evidence>
<evidence type="ECO:0000256" key="4">
    <source>
        <dbReference type="ARBA" id="ARBA00023002"/>
    </source>
</evidence>
<organism evidence="8 9">
    <name type="scientific">Candidatus Providencia siddallii</name>
    <dbReference type="NCBI Taxonomy" id="1715285"/>
    <lineage>
        <taxon>Bacteria</taxon>
        <taxon>Pseudomonadati</taxon>
        <taxon>Pseudomonadota</taxon>
        <taxon>Gammaproteobacteria</taxon>
        <taxon>Enterobacterales</taxon>
        <taxon>Morganellaceae</taxon>
        <taxon>Providencia</taxon>
    </lineage>
</organism>
<evidence type="ECO:0000256" key="1">
    <source>
        <dbReference type="ARBA" id="ARBA00006950"/>
    </source>
</evidence>
<dbReference type="PROSITE" id="PS50905">
    <property type="entry name" value="FERRITIN_LIKE"/>
    <property type="match status" value="1"/>
</dbReference>